<reference evidence="1 2" key="1">
    <citation type="submission" date="2014-12" db="EMBL/GenBank/DDBJ databases">
        <title>Draft genome sequences of 10 type strains of Lactococcus.</title>
        <authorList>
            <person name="Sun Z."/>
            <person name="Zhong Z."/>
            <person name="Liu W."/>
            <person name="Zhang W."/>
            <person name="Zhang H."/>
        </authorList>
    </citation>
    <scope>NUCLEOTIDE SEQUENCE [LARGE SCALE GENOMIC DNA]</scope>
    <source>
        <strain evidence="1 2">DSM 20686</strain>
    </source>
</reference>
<dbReference type="Proteomes" id="UP000242246">
    <property type="component" value="Unassembled WGS sequence"/>
</dbReference>
<proteinExistence type="predicted"/>
<evidence type="ECO:0000313" key="1">
    <source>
        <dbReference type="EMBL" id="PCS06120.1"/>
    </source>
</evidence>
<name>A0A2A5RY53_9LACT</name>
<comment type="caution">
    <text evidence="1">The sequence shown here is derived from an EMBL/GenBank/DDBJ whole genome shotgun (WGS) entry which is preliminary data.</text>
</comment>
<dbReference type="EMBL" id="JXJX01000010">
    <property type="protein sequence ID" value="PCS06120.1"/>
    <property type="molecule type" value="Genomic_DNA"/>
</dbReference>
<gene>
    <name evidence="1" type="ORF">RU87_GL000316</name>
</gene>
<accession>A0A2A5RY53</accession>
<dbReference type="RefSeq" id="WP_269447766.1">
    <property type="nucleotide sequence ID" value="NZ_JXJX01000010.1"/>
</dbReference>
<evidence type="ECO:0000313" key="2">
    <source>
        <dbReference type="Proteomes" id="UP000242246"/>
    </source>
</evidence>
<organism evidence="1 2">
    <name type="scientific">Pseudolactococcus plantarum</name>
    <dbReference type="NCBI Taxonomy" id="1365"/>
    <lineage>
        <taxon>Bacteria</taxon>
        <taxon>Bacillati</taxon>
        <taxon>Bacillota</taxon>
        <taxon>Bacilli</taxon>
        <taxon>Lactobacillales</taxon>
        <taxon>Streptococcaceae</taxon>
        <taxon>Pseudolactococcus</taxon>
    </lineage>
</organism>
<keyword evidence="2" id="KW-1185">Reference proteome</keyword>
<protein>
    <submittedName>
        <fullName evidence="1">Uncharacterized protein</fullName>
    </submittedName>
</protein>
<dbReference type="STRING" id="1348632.GCA_001591745_01365"/>
<sequence length="105" mass="12030">MPIEFEMSPDGHRPVSEKYRTLSDLALQDAFSEIGLRPTIVKGTQLERLKLIIDTYDLPVVMPIEEALELAELKINKSREAVAKKIIEQYTEPTLKEKIKIISTY</sequence>
<dbReference type="AlphaFoldDB" id="A0A2A5RY53"/>